<keyword evidence="1" id="KW-0479">Metal-binding</keyword>
<dbReference type="NCBIfam" id="TIGR00615">
    <property type="entry name" value="recR"/>
    <property type="match status" value="1"/>
</dbReference>
<gene>
    <name evidence="8" type="ORF">METZ01_LOCUS198975</name>
</gene>
<dbReference type="PANTHER" id="PTHR30446:SF0">
    <property type="entry name" value="RECOMBINATION PROTEIN RECR"/>
    <property type="match status" value="1"/>
</dbReference>
<name>A0A382E800_9ZZZZ</name>
<dbReference type="Gene3D" id="3.30.60.80">
    <property type="match status" value="1"/>
</dbReference>
<evidence type="ECO:0000256" key="4">
    <source>
        <dbReference type="ARBA" id="ARBA00022833"/>
    </source>
</evidence>
<dbReference type="EMBL" id="UINC01042886">
    <property type="protein sequence ID" value="SVB46121.1"/>
    <property type="molecule type" value="Genomic_DNA"/>
</dbReference>
<keyword evidence="3" id="KW-0863">Zinc-finger</keyword>
<dbReference type="Gene3D" id="6.10.250.240">
    <property type="match status" value="1"/>
</dbReference>
<dbReference type="GO" id="GO:0003677">
    <property type="term" value="F:DNA binding"/>
    <property type="evidence" value="ECO:0007669"/>
    <property type="project" value="InterPro"/>
</dbReference>
<dbReference type="Pfam" id="PF02132">
    <property type="entry name" value="RecR_ZnF"/>
    <property type="match status" value="1"/>
</dbReference>
<evidence type="ECO:0000256" key="3">
    <source>
        <dbReference type="ARBA" id="ARBA00022771"/>
    </source>
</evidence>
<reference evidence="8" key="1">
    <citation type="submission" date="2018-05" db="EMBL/GenBank/DDBJ databases">
        <authorList>
            <person name="Lanie J.A."/>
            <person name="Ng W.-L."/>
            <person name="Kazmierczak K.M."/>
            <person name="Andrzejewski T.M."/>
            <person name="Davidsen T.M."/>
            <person name="Wayne K.J."/>
            <person name="Tettelin H."/>
            <person name="Glass J.I."/>
            <person name="Rusch D."/>
            <person name="Podicherti R."/>
            <person name="Tsui H.-C.T."/>
            <person name="Winkler M.E."/>
        </authorList>
    </citation>
    <scope>NUCLEOTIDE SEQUENCE</scope>
</reference>
<organism evidence="8">
    <name type="scientific">marine metagenome</name>
    <dbReference type="NCBI Taxonomy" id="408172"/>
    <lineage>
        <taxon>unclassified sequences</taxon>
        <taxon>metagenomes</taxon>
        <taxon>ecological metagenomes</taxon>
    </lineage>
</organism>
<dbReference type="CDD" id="cd01025">
    <property type="entry name" value="TOPRIM_recR"/>
    <property type="match status" value="1"/>
</dbReference>
<dbReference type="SUPFAM" id="SSF111304">
    <property type="entry name" value="Recombination protein RecR"/>
    <property type="match status" value="1"/>
</dbReference>
<sequence length="197" mass="21629">MESYPQSVERLISEFAKFPGIGKKTAQRMAFHILMSNNEHSAHLAQAVMDVKTKILLCSACGGITEDDPCHICSDPRRDKNLICIVEDPADIYAFERMGIFRGLYHVLGGVISPLDGIGPDSLTIDRLLTRIQEGMEIILATNASIEGDTTALYLGKILNEKGVEVTRLARGIPVGGELEYIDEATLQRAIEGRTQL</sequence>
<dbReference type="GO" id="GO:0006310">
    <property type="term" value="P:DNA recombination"/>
    <property type="evidence" value="ECO:0007669"/>
    <property type="project" value="UniProtKB-KW"/>
</dbReference>
<keyword evidence="5" id="KW-0233">DNA recombination</keyword>
<dbReference type="HAMAP" id="MF_00017">
    <property type="entry name" value="RecR"/>
    <property type="match status" value="1"/>
</dbReference>
<keyword evidence="2" id="KW-0227">DNA damage</keyword>
<proteinExistence type="inferred from homology"/>
<dbReference type="AlphaFoldDB" id="A0A382E800"/>
<accession>A0A382E800</accession>
<dbReference type="Gene3D" id="3.40.1360.10">
    <property type="match status" value="1"/>
</dbReference>
<evidence type="ECO:0000256" key="6">
    <source>
        <dbReference type="ARBA" id="ARBA00023204"/>
    </source>
</evidence>
<dbReference type="PANTHER" id="PTHR30446">
    <property type="entry name" value="RECOMBINATION PROTEIN RECR"/>
    <property type="match status" value="1"/>
</dbReference>
<protein>
    <recommendedName>
        <fullName evidence="7">Toprim domain-containing protein</fullName>
    </recommendedName>
</protein>
<evidence type="ECO:0000313" key="8">
    <source>
        <dbReference type="EMBL" id="SVB46121.1"/>
    </source>
</evidence>
<dbReference type="InterPro" id="IPR006171">
    <property type="entry name" value="TOPRIM_dom"/>
</dbReference>
<dbReference type="GO" id="GO:0006281">
    <property type="term" value="P:DNA repair"/>
    <property type="evidence" value="ECO:0007669"/>
    <property type="project" value="UniProtKB-KW"/>
</dbReference>
<dbReference type="PROSITE" id="PS01300">
    <property type="entry name" value="RECR"/>
    <property type="match status" value="1"/>
</dbReference>
<keyword evidence="4" id="KW-0862">Zinc</keyword>
<feature type="domain" description="Toprim" evidence="7">
    <location>
        <begin position="81"/>
        <end position="174"/>
    </location>
</feature>
<dbReference type="InterPro" id="IPR015967">
    <property type="entry name" value="Rcmb_RecR_Znf"/>
</dbReference>
<dbReference type="Gene3D" id="1.10.8.420">
    <property type="entry name" value="RecR Domain 1"/>
    <property type="match status" value="1"/>
</dbReference>
<evidence type="ECO:0000259" key="7">
    <source>
        <dbReference type="PROSITE" id="PS50880"/>
    </source>
</evidence>
<dbReference type="Pfam" id="PF13662">
    <property type="entry name" value="Toprim_4"/>
    <property type="match status" value="1"/>
</dbReference>
<dbReference type="Pfam" id="PF21175">
    <property type="entry name" value="RecR_C"/>
    <property type="match status" value="1"/>
</dbReference>
<evidence type="ECO:0000256" key="2">
    <source>
        <dbReference type="ARBA" id="ARBA00022763"/>
    </source>
</evidence>
<keyword evidence="6" id="KW-0234">DNA repair</keyword>
<evidence type="ECO:0000256" key="5">
    <source>
        <dbReference type="ARBA" id="ARBA00023172"/>
    </source>
</evidence>
<dbReference type="SMART" id="SM00493">
    <property type="entry name" value="TOPRIM"/>
    <property type="match status" value="1"/>
</dbReference>
<evidence type="ECO:0000256" key="1">
    <source>
        <dbReference type="ARBA" id="ARBA00022723"/>
    </source>
</evidence>
<dbReference type="GO" id="GO:0008270">
    <property type="term" value="F:zinc ion binding"/>
    <property type="evidence" value="ECO:0007669"/>
    <property type="project" value="UniProtKB-KW"/>
</dbReference>
<dbReference type="InterPro" id="IPR034137">
    <property type="entry name" value="TOPRIM_RecR"/>
</dbReference>
<dbReference type="PROSITE" id="PS50880">
    <property type="entry name" value="TOPRIM"/>
    <property type="match status" value="1"/>
</dbReference>
<dbReference type="Pfam" id="PF21176">
    <property type="entry name" value="RecR_HhH"/>
    <property type="match status" value="1"/>
</dbReference>
<dbReference type="InterPro" id="IPR023627">
    <property type="entry name" value="Rcmb_RecR"/>
</dbReference>
<dbReference type="InterPro" id="IPR000093">
    <property type="entry name" value="DNA_Rcmb_RecR"/>
</dbReference>